<name>A0AAJ1TZK9_9ACTN</name>
<accession>A0AAJ1TZK9</accession>
<sequence length="179" mass="19124">MSTTHITVQGWVGTEVESSITSSGRTVATFRLGSTPSRQDRDGTWQPGETAWWTVRVWRQVAEQVGASLHKGEPVVVTGRLVVERWDRADGSIGERQVIEATALGHDLTKGRSAFMRAARAVPATPGTPAAPHDPVLADQARPMFSTVFPDTRPADARPLDPHEVAGAASGEEPQAPAA</sequence>
<feature type="compositionally biased region" description="Basic and acidic residues" evidence="4">
    <location>
        <begin position="153"/>
        <end position="164"/>
    </location>
</feature>
<evidence type="ECO:0000256" key="3">
    <source>
        <dbReference type="RuleBase" id="RU000524"/>
    </source>
</evidence>
<proteinExistence type="predicted"/>
<dbReference type="RefSeq" id="WP_307198438.1">
    <property type="nucleotide sequence ID" value="NZ_JAUTAN010000001.1"/>
</dbReference>
<dbReference type="InterPro" id="IPR011344">
    <property type="entry name" value="ssDNA-bd"/>
</dbReference>
<dbReference type="EMBL" id="JAUTAN010000001">
    <property type="protein sequence ID" value="MDQ1102990.1"/>
    <property type="molecule type" value="Genomic_DNA"/>
</dbReference>
<dbReference type="PANTHER" id="PTHR10302:SF0">
    <property type="entry name" value="SINGLE-STRANDED DNA-BINDING PROTEIN, MITOCHONDRIAL"/>
    <property type="match status" value="1"/>
</dbReference>
<comment type="caution">
    <text evidence="5">The sequence shown here is derived from an EMBL/GenBank/DDBJ whole genome shotgun (WGS) entry which is preliminary data.</text>
</comment>
<keyword evidence="1 2" id="KW-0238">DNA-binding</keyword>
<dbReference type="Gene3D" id="2.40.50.140">
    <property type="entry name" value="Nucleic acid-binding proteins"/>
    <property type="match status" value="1"/>
</dbReference>
<dbReference type="PANTHER" id="PTHR10302">
    <property type="entry name" value="SINGLE-STRANDED DNA-BINDING PROTEIN"/>
    <property type="match status" value="1"/>
</dbReference>
<evidence type="ECO:0000256" key="4">
    <source>
        <dbReference type="SAM" id="MobiDB-lite"/>
    </source>
</evidence>
<organism evidence="5 6">
    <name type="scientific">Nocardioides zeae</name>
    <dbReference type="NCBI Taxonomy" id="1457234"/>
    <lineage>
        <taxon>Bacteria</taxon>
        <taxon>Bacillati</taxon>
        <taxon>Actinomycetota</taxon>
        <taxon>Actinomycetes</taxon>
        <taxon>Propionibacteriales</taxon>
        <taxon>Nocardioidaceae</taxon>
        <taxon>Nocardioides</taxon>
    </lineage>
</organism>
<evidence type="ECO:0000256" key="2">
    <source>
        <dbReference type="PROSITE-ProRule" id="PRU00252"/>
    </source>
</evidence>
<dbReference type="CDD" id="cd04496">
    <property type="entry name" value="SSB_OBF"/>
    <property type="match status" value="1"/>
</dbReference>
<dbReference type="AlphaFoldDB" id="A0AAJ1TZK9"/>
<dbReference type="GO" id="GO:0003697">
    <property type="term" value="F:single-stranded DNA binding"/>
    <property type="evidence" value="ECO:0007669"/>
    <property type="project" value="InterPro"/>
</dbReference>
<dbReference type="InterPro" id="IPR000424">
    <property type="entry name" value="Primosome_PriB/ssb"/>
</dbReference>
<dbReference type="InterPro" id="IPR012340">
    <property type="entry name" value="NA-bd_OB-fold"/>
</dbReference>
<dbReference type="NCBIfam" id="TIGR00621">
    <property type="entry name" value="ssb"/>
    <property type="match status" value="1"/>
</dbReference>
<gene>
    <name evidence="5" type="ORF">QE405_000274</name>
</gene>
<feature type="region of interest" description="Disordered" evidence="4">
    <location>
        <begin position="148"/>
        <end position="179"/>
    </location>
</feature>
<dbReference type="GO" id="GO:0006260">
    <property type="term" value="P:DNA replication"/>
    <property type="evidence" value="ECO:0007669"/>
    <property type="project" value="InterPro"/>
</dbReference>
<reference evidence="5" key="1">
    <citation type="submission" date="2023-07" db="EMBL/GenBank/DDBJ databases">
        <title>Functional and genomic diversity of the sorghum phyllosphere microbiome.</title>
        <authorList>
            <person name="Shade A."/>
        </authorList>
    </citation>
    <scope>NUCLEOTIDE SEQUENCE</scope>
    <source>
        <strain evidence="5">SORGH_AS_1067</strain>
    </source>
</reference>
<evidence type="ECO:0000313" key="5">
    <source>
        <dbReference type="EMBL" id="MDQ1102990.1"/>
    </source>
</evidence>
<evidence type="ECO:0000313" key="6">
    <source>
        <dbReference type="Proteomes" id="UP001239215"/>
    </source>
</evidence>
<dbReference type="Pfam" id="PF00436">
    <property type="entry name" value="SSB"/>
    <property type="match status" value="1"/>
</dbReference>
<dbReference type="SUPFAM" id="SSF50249">
    <property type="entry name" value="Nucleic acid-binding proteins"/>
    <property type="match status" value="1"/>
</dbReference>
<dbReference type="PROSITE" id="PS50935">
    <property type="entry name" value="SSB"/>
    <property type="match status" value="1"/>
</dbReference>
<protein>
    <recommendedName>
        <fullName evidence="3">Single-stranded DNA-binding protein</fullName>
    </recommendedName>
</protein>
<dbReference type="GO" id="GO:0009295">
    <property type="term" value="C:nucleoid"/>
    <property type="evidence" value="ECO:0007669"/>
    <property type="project" value="TreeGrafter"/>
</dbReference>
<evidence type="ECO:0000256" key="1">
    <source>
        <dbReference type="ARBA" id="ARBA00023125"/>
    </source>
</evidence>
<dbReference type="Proteomes" id="UP001239215">
    <property type="component" value="Unassembled WGS sequence"/>
</dbReference>